<organism evidence="1 2">
    <name type="scientific">Desmophyllum pertusum</name>
    <dbReference type="NCBI Taxonomy" id="174260"/>
    <lineage>
        <taxon>Eukaryota</taxon>
        <taxon>Metazoa</taxon>
        <taxon>Cnidaria</taxon>
        <taxon>Anthozoa</taxon>
        <taxon>Hexacorallia</taxon>
        <taxon>Scleractinia</taxon>
        <taxon>Caryophylliina</taxon>
        <taxon>Caryophylliidae</taxon>
        <taxon>Desmophyllum</taxon>
    </lineage>
</organism>
<protein>
    <submittedName>
        <fullName evidence="1">Uncharacterized protein</fullName>
    </submittedName>
</protein>
<reference evidence="1" key="1">
    <citation type="submission" date="2023-01" db="EMBL/GenBank/DDBJ databases">
        <title>Genome assembly of the deep-sea coral Lophelia pertusa.</title>
        <authorList>
            <person name="Herrera S."/>
            <person name="Cordes E."/>
        </authorList>
    </citation>
    <scope>NUCLEOTIDE SEQUENCE</scope>
    <source>
        <strain evidence="1">USNM1676648</strain>
        <tissue evidence="1">Polyp</tissue>
    </source>
</reference>
<gene>
    <name evidence="1" type="ORF">OS493_006964</name>
</gene>
<accession>A0A9W9ZGL0</accession>
<dbReference type="Proteomes" id="UP001163046">
    <property type="component" value="Unassembled WGS sequence"/>
</dbReference>
<name>A0A9W9ZGL0_9CNID</name>
<sequence>MQNWPTELQQLVGNLENEHNSKQCLLCMKTNSSTCLSSREECSISECWLSLGGNWEFIAMLLDLTAPNGTFFCNLCHARINDLEKGKPHTPWLLQNGSTVDPKKQFPVGSFESILSDNESFVKGGAVKSNQFHNCECSTIFQAAGPVFESVSCMPLHLSLGLGKQALELVENEAISLDNTIKEAI</sequence>
<dbReference type="OrthoDB" id="10069097at2759"/>
<evidence type="ECO:0000313" key="2">
    <source>
        <dbReference type="Proteomes" id="UP001163046"/>
    </source>
</evidence>
<evidence type="ECO:0000313" key="1">
    <source>
        <dbReference type="EMBL" id="KAJ7380629.1"/>
    </source>
</evidence>
<dbReference type="EMBL" id="MU826352">
    <property type="protein sequence ID" value="KAJ7380629.1"/>
    <property type="molecule type" value="Genomic_DNA"/>
</dbReference>
<proteinExistence type="predicted"/>
<keyword evidence="2" id="KW-1185">Reference proteome</keyword>
<comment type="caution">
    <text evidence="1">The sequence shown here is derived from an EMBL/GenBank/DDBJ whole genome shotgun (WGS) entry which is preliminary data.</text>
</comment>
<dbReference type="AlphaFoldDB" id="A0A9W9ZGL0"/>